<evidence type="ECO:0000313" key="3">
    <source>
        <dbReference type="Proteomes" id="UP000184357"/>
    </source>
</evidence>
<feature type="transmembrane region" description="Helical" evidence="1">
    <location>
        <begin position="20"/>
        <end position="38"/>
    </location>
</feature>
<keyword evidence="3" id="KW-1185">Reference proteome</keyword>
<protein>
    <submittedName>
        <fullName evidence="2">Uncharacterized protein</fullName>
    </submittedName>
</protein>
<dbReference type="Proteomes" id="UP000184357">
    <property type="component" value="Unassembled WGS sequence"/>
</dbReference>
<organism evidence="2 3">
    <name type="scientific">Halobaculum gomorrense</name>
    <dbReference type="NCBI Taxonomy" id="43928"/>
    <lineage>
        <taxon>Archaea</taxon>
        <taxon>Methanobacteriati</taxon>
        <taxon>Methanobacteriota</taxon>
        <taxon>Stenosarchaea group</taxon>
        <taxon>Halobacteria</taxon>
        <taxon>Halobacteriales</taxon>
        <taxon>Haloferacaceae</taxon>
        <taxon>Halobaculum</taxon>
    </lineage>
</organism>
<dbReference type="AlphaFoldDB" id="A0A1M5T1U4"/>
<keyword evidence="1" id="KW-0812">Transmembrane</keyword>
<dbReference type="OrthoDB" id="270216at2157"/>
<dbReference type="STRING" id="43928.SAMN05443636_2605"/>
<name>A0A1M5T1U4_9EURY</name>
<proteinExistence type="predicted"/>
<dbReference type="RefSeq" id="WP_143165436.1">
    <property type="nucleotide sequence ID" value="NZ_FQWV01000007.1"/>
</dbReference>
<dbReference type="EMBL" id="FQWV01000007">
    <property type="protein sequence ID" value="SHH44638.1"/>
    <property type="molecule type" value="Genomic_DNA"/>
</dbReference>
<evidence type="ECO:0000256" key="1">
    <source>
        <dbReference type="SAM" id="Phobius"/>
    </source>
</evidence>
<keyword evidence="1" id="KW-0472">Membrane</keyword>
<keyword evidence="1" id="KW-1133">Transmembrane helix</keyword>
<reference evidence="2 3" key="1">
    <citation type="submission" date="2016-11" db="EMBL/GenBank/DDBJ databases">
        <authorList>
            <person name="Jaros S."/>
            <person name="Januszkiewicz K."/>
            <person name="Wedrychowicz H."/>
        </authorList>
    </citation>
    <scope>NUCLEOTIDE SEQUENCE [LARGE SCALE GENOMIC DNA]</scope>
    <source>
        <strain evidence="2 3">DSM 9297</strain>
    </source>
</reference>
<sequence>MHRPPDPSDRTGTEQPGWQGILAGYALIGAALASLWSMSYPAAAASILAAAAVVRLGAPRVAAAVRCLRVCREFTVDLGGRLRITVTRPPVDDGAA</sequence>
<evidence type="ECO:0000313" key="2">
    <source>
        <dbReference type="EMBL" id="SHH44638.1"/>
    </source>
</evidence>
<gene>
    <name evidence="2" type="ORF">SAMN05443636_2605</name>
</gene>
<accession>A0A1M5T1U4</accession>